<dbReference type="OMA" id="GKHPGKI"/>
<evidence type="ECO:0000313" key="1">
    <source>
        <dbReference type="EMBL" id="EER05955.1"/>
    </source>
</evidence>
<accession>C5LB27</accession>
<dbReference type="EMBL" id="GG680905">
    <property type="protein sequence ID" value="EER05955.1"/>
    <property type="molecule type" value="Genomic_DNA"/>
</dbReference>
<dbReference type="SMART" id="SM00798">
    <property type="entry name" value="AICARFT_IMPCHas"/>
    <property type="match status" value="1"/>
</dbReference>
<keyword evidence="2" id="KW-1185">Reference proteome</keyword>
<dbReference type="GeneID" id="9086961"/>
<sequence>MASLGDSTETLGESVTQTFDVVLSLKYECNPHHQPAAMCSVVGDGLEMPFKVVNGVPGYINLLDAINSWLLVREMDKATGLPAAASFKHVGPAGAAVASTELRDNAACIYEVAPSACDNLSPVALAYIRSRNGDPMCSFGDFVAVSMHQDSNHTLVTRGLCVGFCKDGMMVGIGAGQQSRVDCVKLEARKVQNWWHPKALGMISESSVKKQSRISARVRYIEGDMSGLEYTNWKTDNFESADVPEPLTDDEKARFMRTLTGVAVSSDAFFLFRDSIDVCSRYGVTSVMQPGGSVADTEVIEACDQHSMTMAFSNLRLFHH</sequence>
<proteinExistence type="predicted"/>
<reference evidence="1 2" key="1">
    <citation type="submission" date="2008-07" db="EMBL/GenBank/DDBJ databases">
        <authorList>
            <person name="El-Sayed N."/>
            <person name="Caler E."/>
            <person name="Inman J."/>
            <person name="Amedeo P."/>
            <person name="Hass B."/>
            <person name="Wortman J."/>
        </authorList>
    </citation>
    <scope>NUCLEOTIDE SEQUENCE [LARGE SCALE GENOMIC DNA]</scope>
    <source>
        <strain evidence="2">ATCC 50983 / TXsc</strain>
    </source>
</reference>
<name>C5LB27_PERM5</name>
<dbReference type="GO" id="GO:0005829">
    <property type="term" value="C:cytosol"/>
    <property type="evidence" value="ECO:0007669"/>
    <property type="project" value="TreeGrafter"/>
</dbReference>
<dbReference type="PANTHER" id="PTHR11692:SF0">
    <property type="entry name" value="BIFUNCTIONAL PURINE BIOSYNTHESIS PROTEIN ATIC"/>
    <property type="match status" value="1"/>
</dbReference>
<dbReference type="GO" id="GO:0006189">
    <property type="term" value="P:'de novo' IMP biosynthetic process"/>
    <property type="evidence" value="ECO:0007669"/>
    <property type="project" value="TreeGrafter"/>
</dbReference>
<dbReference type="Gene3D" id="3.40.140.20">
    <property type="match status" value="3"/>
</dbReference>
<dbReference type="GO" id="GO:0003937">
    <property type="term" value="F:IMP cyclohydrolase activity"/>
    <property type="evidence" value="ECO:0007669"/>
    <property type="project" value="InterPro"/>
</dbReference>
<dbReference type="InterPro" id="IPR002695">
    <property type="entry name" value="PurH-like"/>
</dbReference>
<evidence type="ECO:0000313" key="2">
    <source>
        <dbReference type="Proteomes" id="UP000007800"/>
    </source>
</evidence>
<gene>
    <name evidence="1" type="ORF">Pmar_PMAR028139</name>
</gene>
<dbReference type="Proteomes" id="UP000007800">
    <property type="component" value="Unassembled WGS sequence"/>
</dbReference>
<dbReference type="SUPFAM" id="SSF53927">
    <property type="entry name" value="Cytidine deaminase-like"/>
    <property type="match status" value="1"/>
</dbReference>
<organism evidence="2">
    <name type="scientific">Perkinsus marinus (strain ATCC 50983 / TXsc)</name>
    <dbReference type="NCBI Taxonomy" id="423536"/>
    <lineage>
        <taxon>Eukaryota</taxon>
        <taxon>Sar</taxon>
        <taxon>Alveolata</taxon>
        <taxon>Perkinsozoa</taxon>
        <taxon>Perkinsea</taxon>
        <taxon>Perkinsida</taxon>
        <taxon>Perkinsidae</taxon>
        <taxon>Perkinsus</taxon>
    </lineage>
</organism>
<dbReference type="AlphaFoldDB" id="C5LB27"/>
<dbReference type="Pfam" id="PF01808">
    <property type="entry name" value="AICARFT_IMPCHas"/>
    <property type="match status" value="1"/>
</dbReference>
<dbReference type="PANTHER" id="PTHR11692">
    <property type="entry name" value="BIFUNCTIONAL PURINE BIOSYNTHESIS PROTEIN PURH"/>
    <property type="match status" value="1"/>
</dbReference>
<dbReference type="InterPro" id="IPR024051">
    <property type="entry name" value="AICAR_Tfase_dup_dom_sf"/>
</dbReference>
<protein>
    <submittedName>
        <fullName evidence="1">Bifunctional purine biosynthesis protein, putative</fullName>
    </submittedName>
</protein>
<dbReference type="InParanoid" id="C5LB27"/>
<dbReference type="GO" id="GO:0004643">
    <property type="term" value="F:phosphoribosylaminoimidazolecarboxamide formyltransferase activity"/>
    <property type="evidence" value="ECO:0007669"/>
    <property type="project" value="InterPro"/>
</dbReference>
<dbReference type="OrthoDB" id="6017153at2759"/>
<dbReference type="InterPro" id="IPR016193">
    <property type="entry name" value="Cytidine_deaminase-like"/>
</dbReference>
<dbReference type="RefSeq" id="XP_002774139.1">
    <property type="nucleotide sequence ID" value="XM_002774093.1"/>
</dbReference>